<evidence type="ECO:0000313" key="2">
    <source>
        <dbReference type="Proteomes" id="UP000292583"/>
    </source>
</evidence>
<dbReference type="Proteomes" id="UP000292583">
    <property type="component" value="Unassembled WGS sequence"/>
</dbReference>
<dbReference type="EMBL" id="QPGR01000001">
    <property type="protein sequence ID" value="TBR82472.1"/>
    <property type="molecule type" value="Genomic_DNA"/>
</dbReference>
<dbReference type="AlphaFoldDB" id="A0A4V6MUV5"/>
<dbReference type="OrthoDB" id="5355425at2"/>
<reference evidence="1 2" key="1">
    <citation type="submission" date="2018-07" db="EMBL/GenBank/DDBJ databases">
        <title>Campylobacter zealandensis sp. nov., isolated from birds and water in New Zealand.</title>
        <authorList>
            <person name="Wilkinson D.A."/>
            <person name="Biggs P.J."/>
            <person name="French N.P."/>
            <person name="Midwinter A.C."/>
        </authorList>
    </citation>
    <scope>NUCLEOTIDE SEQUENCE [LARGE SCALE GENOMIC DNA]</scope>
    <source>
        <strain evidence="1 2">B423b</strain>
    </source>
</reference>
<keyword evidence="2" id="KW-1185">Reference proteome</keyword>
<protein>
    <submittedName>
        <fullName evidence="1">Uncharacterized protein</fullName>
    </submittedName>
</protein>
<gene>
    <name evidence="1" type="ORF">DU473_01135</name>
</gene>
<evidence type="ECO:0000313" key="1">
    <source>
        <dbReference type="EMBL" id="TBR82472.1"/>
    </source>
</evidence>
<accession>A0A4V6MUV5</accession>
<proteinExistence type="predicted"/>
<organism evidence="1 2">
    <name type="scientific">Campylobacter novaezeelandiae</name>
    <dbReference type="NCBI Taxonomy" id="2267891"/>
    <lineage>
        <taxon>Bacteria</taxon>
        <taxon>Pseudomonadati</taxon>
        <taxon>Campylobacterota</taxon>
        <taxon>Epsilonproteobacteria</taxon>
        <taxon>Campylobacterales</taxon>
        <taxon>Campylobacteraceae</taxon>
        <taxon>Campylobacter</taxon>
    </lineage>
</organism>
<sequence length="164" mass="19661">MELNLFKADLKIEFEACDLNDNLFLQEYLSINTNRQLAKWKKLAYRVDFEDSEKIIFDLLLSLKEDISRIENHLFKKNKLLALSQLDTINLLNFEYINFKNENLIENQEYYARFEINDQKIAFYFKALNKKLAKIIKIKSEDQDVYNAFVVEIQRDIIKTFKGK</sequence>
<comment type="caution">
    <text evidence="1">The sequence shown here is derived from an EMBL/GenBank/DDBJ whole genome shotgun (WGS) entry which is preliminary data.</text>
</comment>
<dbReference type="RefSeq" id="WP_131163914.1">
    <property type="nucleotide sequence ID" value="NZ_CP076657.1"/>
</dbReference>
<name>A0A4V6MUV5_9BACT</name>